<dbReference type="GO" id="GO:0004519">
    <property type="term" value="F:endonuclease activity"/>
    <property type="evidence" value="ECO:0007669"/>
    <property type="project" value="UniProtKB-KW"/>
</dbReference>
<evidence type="ECO:0000256" key="6">
    <source>
        <dbReference type="ARBA" id="ARBA00022747"/>
    </source>
</evidence>
<keyword evidence="10" id="KW-0238">DNA-binding</keyword>
<evidence type="ECO:0000313" key="13">
    <source>
        <dbReference type="EMBL" id="UWD35214.1"/>
    </source>
</evidence>
<feature type="domain" description="Helicase/UvrB N-terminal" evidence="12">
    <location>
        <begin position="309"/>
        <end position="393"/>
    </location>
</feature>
<evidence type="ECO:0000256" key="3">
    <source>
        <dbReference type="ARBA" id="ARBA00012654"/>
    </source>
</evidence>
<dbReference type="Proteomes" id="UP001059819">
    <property type="component" value="Chromosome"/>
</dbReference>
<evidence type="ECO:0000256" key="1">
    <source>
        <dbReference type="ARBA" id="ARBA00000851"/>
    </source>
</evidence>
<keyword evidence="8" id="KW-0378">Hydrolase</keyword>
<keyword evidence="14" id="KW-1185">Reference proteome</keyword>
<keyword evidence="9" id="KW-0067">ATP-binding</keyword>
<gene>
    <name evidence="13" type="ORF">NX779_01020</name>
</gene>
<accession>A0ABY5U1P7</accession>
<comment type="similarity">
    <text evidence="2">Belongs to the HsdR family.</text>
</comment>
<evidence type="ECO:0000256" key="4">
    <source>
        <dbReference type="ARBA" id="ARBA00022722"/>
    </source>
</evidence>
<dbReference type="Gene3D" id="3.90.1570.50">
    <property type="match status" value="1"/>
</dbReference>
<protein>
    <recommendedName>
        <fullName evidence="3">type I site-specific deoxyribonuclease</fullName>
        <ecNumber evidence="3">3.1.21.3</ecNumber>
    </recommendedName>
</protein>
<dbReference type="Gene3D" id="3.40.50.300">
    <property type="entry name" value="P-loop containing nucleotide triphosphate hydrolases"/>
    <property type="match status" value="1"/>
</dbReference>
<name>A0ABY5U1P7_9MOLU</name>
<proteinExistence type="inferred from homology"/>
<feature type="domain" description="Restriction endonuclease type I HsdR N-terminal" evidence="11">
    <location>
        <begin position="6"/>
        <end position="188"/>
    </location>
</feature>
<dbReference type="InterPro" id="IPR007409">
    <property type="entry name" value="Restrct_endonuc_type1_HsdR_N"/>
</dbReference>
<comment type="catalytic activity">
    <reaction evidence="1">
        <text>Endonucleolytic cleavage of DNA to give random double-stranded fragments with terminal 5'-phosphates, ATP is simultaneously hydrolyzed.</text>
        <dbReference type="EC" id="3.1.21.3"/>
    </reaction>
</comment>
<dbReference type="SUPFAM" id="SSF52540">
    <property type="entry name" value="P-loop containing nucleoside triphosphate hydrolases"/>
    <property type="match status" value="1"/>
</dbReference>
<organism evidence="13 14">
    <name type="scientific">Mycoplasma cottewii</name>
    <dbReference type="NCBI Taxonomy" id="51364"/>
    <lineage>
        <taxon>Bacteria</taxon>
        <taxon>Bacillati</taxon>
        <taxon>Mycoplasmatota</taxon>
        <taxon>Mollicutes</taxon>
        <taxon>Mycoplasmataceae</taxon>
        <taxon>Mycoplasma</taxon>
    </lineage>
</organism>
<dbReference type="EC" id="3.1.21.3" evidence="3"/>
<evidence type="ECO:0000259" key="11">
    <source>
        <dbReference type="Pfam" id="PF04313"/>
    </source>
</evidence>
<evidence type="ECO:0000259" key="12">
    <source>
        <dbReference type="Pfam" id="PF04851"/>
    </source>
</evidence>
<dbReference type="PANTHER" id="PTHR30195:SF15">
    <property type="entry name" value="TYPE I RESTRICTION ENZYME HINDI ENDONUCLEASE SUBUNIT"/>
    <property type="match status" value="1"/>
</dbReference>
<sequence length="406" mass="47904">MSYKEFSEKTRVQIPAMVHLLRLGYKYLGNNYLSKDKTYDYETNILLEIFESQYKKLNLNCKQKDIEDTLINIKNKLRNDDLGKSFYEECLLSTSKKIIDFDNIENNTFHFTAEFSCLKGKGSFRPDITLFINGLPLVMIELKKPNNKDTLVDEQKRMLKDRIPNKKFRRFLNLTQLMIFSNNMDYSYDDGIKPTQGAFYSTISDNKVFFNCFREDYVNGEELGFYEQFKYKEIDSNEELKILSDFDQIDLQKELEYQTNIDKLTWTNRIITSLCSKKRLLDILKYGIAFLKRDKEENGVFKTTKEKHIIRYPQLFALYALKNKLDQNIKSGTIWHVQGSGKTALSYFLTKFITDYYAKQNVITKFYFIVDRLDLLQQASSEFEARGLKVNKIKNKSEETGTKLLD</sequence>
<dbReference type="Pfam" id="PF04851">
    <property type="entry name" value="ResIII"/>
    <property type="match status" value="1"/>
</dbReference>
<keyword evidence="7 13" id="KW-0255">Endonuclease</keyword>
<reference evidence="13" key="1">
    <citation type="submission" date="2022-08" db="EMBL/GenBank/DDBJ databases">
        <title>Complete genome sequence of Mycoplasma cottewii type strain VIS.</title>
        <authorList>
            <person name="Spergser J."/>
        </authorList>
    </citation>
    <scope>NUCLEOTIDE SEQUENCE</scope>
    <source>
        <strain evidence="13">VIS</strain>
    </source>
</reference>
<evidence type="ECO:0000256" key="5">
    <source>
        <dbReference type="ARBA" id="ARBA00022741"/>
    </source>
</evidence>
<dbReference type="EMBL" id="CP103424">
    <property type="protein sequence ID" value="UWD35214.1"/>
    <property type="molecule type" value="Genomic_DNA"/>
</dbReference>
<dbReference type="InterPro" id="IPR051268">
    <property type="entry name" value="Type-I_R_enzyme_R_subunit"/>
</dbReference>
<dbReference type="CDD" id="cd22332">
    <property type="entry name" value="HsdR_N"/>
    <property type="match status" value="1"/>
</dbReference>
<evidence type="ECO:0000256" key="7">
    <source>
        <dbReference type="ARBA" id="ARBA00022759"/>
    </source>
</evidence>
<dbReference type="Pfam" id="PF04313">
    <property type="entry name" value="HSDR_N"/>
    <property type="match status" value="1"/>
</dbReference>
<dbReference type="InterPro" id="IPR006935">
    <property type="entry name" value="Helicase/UvrB_N"/>
</dbReference>
<evidence type="ECO:0000256" key="10">
    <source>
        <dbReference type="ARBA" id="ARBA00023125"/>
    </source>
</evidence>
<evidence type="ECO:0000313" key="14">
    <source>
        <dbReference type="Proteomes" id="UP001059819"/>
    </source>
</evidence>
<keyword evidence="4" id="KW-0540">Nuclease</keyword>
<keyword evidence="5" id="KW-0547">Nucleotide-binding</keyword>
<dbReference type="InterPro" id="IPR027417">
    <property type="entry name" value="P-loop_NTPase"/>
</dbReference>
<dbReference type="PANTHER" id="PTHR30195">
    <property type="entry name" value="TYPE I SITE-SPECIFIC DEOXYRIBONUCLEASE PROTEIN SUBUNIT M AND R"/>
    <property type="match status" value="1"/>
</dbReference>
<keyword evidence="6" id="KW-0680">Restriction system</keyword>
<dbReference type="RefSeq" id="WP_259430365.1">
    <property type="nucleotide sequence ID" value="NZ_CP103424.1"/>
</dbReference>
<evidence type="ECO:0000256" key="2">
    <source>
        <dbReference type="ARBA" id="ARBA00008598"/>
    </source>
</evidence>
<evidence type="ECO:0000256" key="8">
    <source>
        <dbReference type="ARBA" id="ARBA00022801"/>
    </source>
</evidence>
<evidence type="ECO:0000256" key="9">
    <source>
        <dbReference type="ARBA" id="ARBA00022840"/>
    </source>
</evidence>